<evidence type="ECO:0000313" key="2">
    <source>
        <dbReference type="EMBL" id="HJB89910.1"/>
    </source>
</evidence>
<dbReference type="Gene3D" id="3.30.70.1450">
    <property type="entry name" value="Regulator of K+ conductance, C-terminal domain"/>
    <property type="match status" value="1"/>
</dbReference>
<dbReference type="SUPFAM" id="SSF116726">
    <property type="entry name" value="TrkA C-terminal domain-like"/>
    <property type="match status" value="1"/>
</dbReference>
<sequence>MLNRKKNESESFGVIGLGRFGTALAITLAKAGKEVIVIDKSEAKVKELRQYTDYAYVLDELSADTLREVGIQNCDTVIVCIGEKMDTGILTTMCVVEMGIPNVIAKALTAEQGAVLEKLGAKVVYPERDMAVRLGKRLISNNFLDYVSLDNSVEIRQIRVSGRLVGKTIEEYGIRKKYKLNVIAIESGHTTTIEVQPDYRLNEGDVIVVIGKIDKMDRFEADL</sequence>
<dbReference type="InterPro" id="IPR036291">
    <property type="entry name" value="NAD(P)-bd_dom_sf"/>
</dbReference>
<evidence type="ECO:0000313" key="3">
    <source>
        <dbReference type="Proteomes" id="UP000886883"/>
    </source>
</evidence>
<gene>
    <name evidence="2" type="ORF">H9763_00385</name>
</gene>
<dbReference type="PANTHER" id="PTHR43833">
    <property type="entry name" value="POTASSIUM CHANNEL PROTEIN 2-RELATED-RELATED"/>
    <property type="match status" value="1"/>
</dbReference>
<feature type="domain" description="RCK C-terminal" evidence="1">
    <location>
        <begin position="141"/>
        <end position="223"/>
    </location>
</feature>
<dbReference type="AlphaFoldDB" id="A0A9D2MQ43"/>
<name>A0A9D2MQ43_9FIRM</name>
<dbReference type="InterPro" id="IPR003148">
    <property type="entry name" value="RCK_N"/>
</dbReference>
<dbReference type="Pfam" id="PF02254">
    <property type="entry name" value="TrkA_N"/>
    <property type="match status" value="1"/>
</dbReference>
<dbReference type="InterPro" id="IPR036721">
    <property type="entry name" value="RCK_C_sf"/>
</dbReference>
<dbReference type="InterPro" id="IPR050721">
    <property type="entry name" value="Trk_Ktr_HKT_K-transport"/>
</dbReference>
<organism evidence="2 3">
    <name type="scientific">Candidatus Eisenbergiella merdigallinarum</name>
    <dbReference type="NCBI Taxonomy" id="2838552"/>
    <lineage>
        <taxon>Bacteria</taxon>
        <taxon>Bacillati</taxon>
        <taxon>Bacillota</taxon>
        <taxon>Clostridia</taxon>
        <taxon>Lachnospirales</taxon>
        <taxon>Lachnospiraceae</taxon>
        <taxon>Eisenbergiella</taxon>
    </lineage>
</organism>
<proteinExistence type="predicted"/>
<dbReference type="SUPFAM" id="SSF51735">
    <property type="entry name" value="NAD(P)-binding Rossmann-fold domains"/>
    <property type="match status" value="1"/>
</dbReference>
<dbReference type="EMBL" id="DWXE01000001">
    <property type="protein sequence ID" value="HJB89910.1"/>
    <property type="molecule type" value="Genomic_DNA"/>
</dbReference>
<reference evidence="2" key="1">
    <citation type="journal article" date="2021" name="PeerJ">
        <title>Extensive microbial diversity within the chicken gut microbiome revealed by metagenomics and culture.</title>
        <authorList>
            <person name="Gilroy R."/>
            <person name="Ravi A."/>
            <person name="Getino M."/>
            <person name="Pursley I."/>
            <person name="Horton D.L."/>
            <person name="Alikhan N.F."/>
            <person name="Baker D."/>
            <person name="Gharbi K."/>
            <person name="Hall N."/>
            <person name="Watson M."/>
            <person name="Adriaenssens E.M."/>
            <person name="Foster-Nyarko E."/>
            <person name="Jarju S."/>
            <person name="Secka A."/>
            <person name="Antonio M."/>
            <person name="Oren A."/>
            <person name="Chaudhuri R.R."/>
            <person name="La Ragione R."/>
            <person name="Hildebrand F."/>
            <person name="Pallen M.J."/>
        </authorList>
    </citation>
    <scope>NUCLEOTIDE SEQUENCE</scope>
    <source>
        <strain evidence="2">USAMLcec3-2134</strain>
    </source>
</reference>
<dbReference type="GO" id="GO:0008324">
    <property type="term" value="F:monoatomic cation transmembrane transporter activity"/>
    <property type="evidence" value="ECO:0007669"/>
    <property type="project" value="InterPro"/>
</dbReference>
<comment type="caution">
    <text evidence="2">The sequence shown here is derived from an EMBL/GenBank/DDBJ whole genome shotgun (WGS) entry which is preliminary data.</text>
</comment>
<dbReference type="InterPro" id="IPR006037">
    <property type="entry name" value="RCK_C"/>
</dbReference>
<accession>A0A9D2MQ43</accession>
<dbReference type="Pfam" id="PF02080">
    <property type="entry name" value="TrkA_C"/>
    <property type="match status" value="1"/>
</dbReference>
<dbReference type="PANTHER" id="PTHR43833:SF7">
    <property type="entry name" value="KTR SYSTEM POTASSIUM UPTAKE PROTEIN C"/>
    <property type="match status" value="1"/>
</dbReference>
<evidence type="ECO:0000259" key="1">
    <source>
        <dbReference type="PROSITE" id="PS51202"/>
    </source>
</evidence>
<dbReference type="Proteomes" id="UP000886883">
    <property type="component" value="Unassembled WGS sequence"/>
</dbReference>
<dbReference type="PROSITE" id="PS51202">
    <property type="entry name" value="RCK_C"/>
    <property type="match status" value="1"/>
</dbReference>
<protein>
    <submittedName>
        <fullName evidence="2">TrkA family potassium uptake protein</fullName>
    </submittedName>
</protein>
<dbReference type="Gene3D" id="3.40.50.720">
    <property type="entry name" value="NAD(P)-binding Rossmann-like Domain"/>
    <property type="match status" value="1"/>
</dbReference>
<reference evidence="2" key="2">
    <citation type="submission" date="2021-04" db="EMBL/GenBank/DDBJ databases">
        <authorList>
            <person name="Gilroy R."/>
        </authorList>
    </citation>
    <scope>NUCLEOTIDE SEQUENCE</scope>
    <source>
        <strain evidence="2">USAMLcec3-2134</strain>
    </source>
</reference>
<dbReference type="GO" id="GO:0006813">
    <property type="term" value="P:potassium ion transport"/>
    <property type="evidence" value="ECO:0007669"/>
    <property type="project" value="InterPro"/>
</dbReference>